<dbReference type="InterPro" id="IPR016181">
    <property type="entry name" value="Acyl_CoA_acyltransferase"/>
</dbReference>
<dbReference type="PANTHER" id="PTHR43233">
    <property type="entry name" value="FAMILY N-ACETYLTRANSFERASE, PUTATIVE (AFU_ORTHOLOGUE AFUA_6G03350)-RELATED"/>
    <property type="match status" value="1"/>
</dbReference>
<protein>
    <submittedName>
        <fullName evidence="2">Acetyltransferase</fullName>
    </submittedName>
</protein>
<organism evidence="2 3">
    <name type="scientific">Secundilactobacillus kimchicus JCM 15530</name>
    <dbReference type="NCBI Taxonomy" id="1302272"/>
    <lineage>
        <taxon>Bacteria</taxon>
        <taxon>Bacillati</taxon>
        <taxon>Bacillota</taxon>
        <taxon>Bacilli</taxon>
        <taxon>Lactobacillales</taxon>
        <taxon>Lactobacillaceae</taxon>
        <taxon>Secundilactobacillus</taxon>
    </lineage>
</organism>
<gene>
    <name evidence="2" type="ORF">FC96_GL001155</name>
</gene>
<reference evidence="2 3" key="1">
    <citation type="journal article" date="2015" name="Genome Announc.">
        <title>Expanding the biotechnology potential of lactobacilli through comparative genomics of 213 strains and associated genera.</title>
        <authorList>
            <person name="Sun Z."/>
            <person name="Harris H.M."/>
            <person name="McCann A."/>
            <person name="Guo C."/>
            <person name="Argimon S."/>
            <person name="Zhang W."/>
            <person name="Yang X."/>
            <person name="Jeffery I.B."/>
            <person name="Cooney J.C."/>
            <person name="Kagawa T.F."/>
            <person name="Liu W."/>
            <person name="Song Y."/>
            <person name="Salvetti E."/>
            <person name="Wrobel A."/>
            <person name="Rasinkangas P."/>
            <person name="Parkhill J."/>
            <person name="Rea M.C."/>
            <person name="O'Sullivan O."/>
            <person name="Ritari J."/>
            <person name="Douillard F.P."/>
            <person name="Paul Ross R."/>
            <person name="Yang R."/>
            <person name="Briner A.E."/>
            <person name="Felis G.E."/>
            <person name="de Vos W.M."/>
            <person name="Barrangou R."/>
            <person name="Klaenhammer T.R."/>
            <person name="Caufield P.W."/>
            <person name="Cui Y."/>
            <person name="Zhang H."/>
            <person name="O'Toole P.W."/>
        </authorList>
    </citation>
    <scope>NUCLEOTIDE SEQUENCE [LARGE SCALE GENOMIC DNA]</scope>
    <source>
        <strain evidence="2 3">JCM 15530</strain>
    </source>
</reference>
<dbReference type="Proteomes" id="UP000050911">
    <property type="component" value="Unassembled WGS sequence"/>
</dbReference>
<evidence type="ECO:0000313" key="2">
    <source>
        <dbReference type="EMBL" id="KRK48834.1"/>
    </source>
</evidence>
<feature type="domain" description="N-acetyltransferase" evidence="1">
    <location>
        <begin position="2"/>
        <end position="131"/>
    </location>
</feature>
<dbReference type="InterPro" id="IPR000182">
    <property type="entry name" value="GNAT_dom"/>
</dbReference>
<dbReference type="Pfam" id="PF13673">
    <property type="entry name" value="Acetyltransf_10"/>
    <property type="match status" value="1"/>
</dbReference>
<sequence length="131" mass="14614">MINYSATVKISSQQLIELFEDSGIQRPTNDKLRVSRMINNANLLYTAWDGETLVGVARGFSDQAYCCYLSDLAIKKDYQKQGIGQQLIQKIHSDLGPNISLVLTAAPTAKGYYPKVGFENIDSGFKLARKY</sequence>
<dbReference type="GO" id="GO:0016747">
    <property type="term" value="F:acyltransferase activity, transferring groups other than amino-acyl groups"/>
    <property type="evidence" value="ECO:0007669"/>
    <property type="project" value="InterPro"/>
</dbReference>
<dbReference type="PROSITE" id="PS51186">
    <property type="entry name" value="GNAT"/>
    <property type="match status" value="1"/>
</dbReference>
<accession>A0A0R1HZ89</accession>
<dbReference type="STRING" id="1302272.FC96_GL001155"/>
<proteinExistence type="predicted"/>
<dbReference type="PATRIC" id="fig|1302272.5.peg.1163"/>
<evidence type="ECO:0000313" key="3">
    <source>
        <dbReference type="Proteomes" id="UP000050911"/>
    </source>
</evidence>
<comment type="caution">
    <text evidence="2">The sequence shown here is derived from an EMBL/GenBank/DDBJ whole genome shotgun (WGS) entry which is preliminary data.</text>
</comment>
<keyword evidence="2" id="KW-0808">Transferase</keyword>
<dbReference type="CDD" id="cd04301">
    <property type="entry name" value="NAT_SF"/>
    <property type="match status" value="1"/>
</dbReference>
<keyword evidence="3" id="KW-1185">Reference proteome</keyword>
<dbReference type="OrthoDB" id="9775804at2"/>
<dbReference type="AlphaFoldDB" id="A0A0R1HZ89"/>
<name>A0A0R1HZ89_9LACO</name>
<dbReference type="PANTHER" id="PTHR43233:SF1">
    <property type="entry name" value="FAMILY N-ACETYLTRANSFERASE, PUTATIVE (AFU_ORTHOLOGUE AFUA_6G03350)-RELATED"/>
    <property type="match status" value="1"/>
</dbReference>
<dbReference type="SUPFAM" id="SSF55729">
    <property type="entry name" value="Acyl-CoA N-acyltransferases (Nat)"/>
    <property type="match status" value="1"/>
</dbReference>
<dbReference type="Gene3D" id="3.40.630.30">
    <property type="match status" value="1"/>
</dbReference>
<dbReference type="EMBL" id="AZCX01000002">
    <property type="protein sequence ID" value="KRK48834.1"/>
    <property type="molecule type" value="Genomic_DNA"/>
</dbReference>
<evidence type="ECO:0000259" key="1">
    <source>
        <dbReference type="PROSITE" id="PS51186"/>
    </source>
</evidence>
<dbReference type="InterPro" id="IPR053144">
    <property type="entry name" value="Acetyltransferase_Butenolide"/>
</dbReference>
<dbReference type="RefSeq" id="WP_056942028.1">
    <property type="nucleotide sequence ID" value="NZ_AZCX01000002.1"/>
</dbReference>